<feature type="region of interest" description="Disordered" evidence="1">
    <location>
        <begin position="1"/>
        <end position="20"/>
    </location>
</feature>
<organism evidence="2">
    <name type="scientific">Oikopleura dioica</name>
    <name type="common">Tunicate</name>
    <dbReference type="NCBI Taxonomy" id="34765"/>
    <lineage>
        <taxon>Eukaryota</taxon>
        <taxon>Metazoa</taxon>
        <taxon>Chordata</taxon>
        <taxon>Tunicata</taxon>
        <taxon>Appendicularia</taxon>
        <taxon>Copelata</taxon>
        <taxon>Oikopleuridae</taxon>
        <taxon>Oikopleura</taxon>
    </lineage>
</organism>
<gene>
    <name evidence="2" type="ORF">GSOID_T00028216001</name>
</gene>
<feature type="compositionally biased region" description="Polar residues" evidence="1">
    <location>
        <begin position="1"/>
        <end position="18"/>
    </location>
</feature>
<dbReference type="Proteomes" id="UP000011014">
    <property type="component" value="Unassembled WGS sequence"/>
</dbReference>
<name>E4Z7C4_OIKDI</name>
<dbReference type="EMBL" id="FN658449">
    <property type="protein sequence ID" value="CBY43602.1"/>
    <property type="molecule type" value="Genomic_DNA"/>
</dbReference>
<sequence length="59" mass="6849">KSIQTLPDNTSRQANSMLPQHEQCPQDIYVDASRPLSMHQRQLLSNSRESVQFERQPLL</sequence>
<accession>E4Z7C4</accession>
<dbReference type="AlphaFoldDB" id="E4Z7C4"/>
<reference evidence="2" key="1">
    <citation type="journal article" date="2010" name="Science">
        <title>Plasticity of animal genome architecture unmasked by rapid evolution of a pelagic tunicate.</title>
        <authorList>
            <person name="Denoeud F."/>
            <person name="Henriet S."/>
            <person name="Mungpakdee S."/>
            <person name="Aury J.M."/>
            <person name="Da Silva C."/>
            <person name="Brinkmann H."/>
            <person name="Mikhaleva J."/>
            <person name="Olsen L.C."/>
            <person name="Jubin C."/>
            <person name="Canestro C."/>
            <person name="Bouquet J.M."/>
            <person name="Danks G."/>
            <person name="Poulain J."/>
            <person name="Campsteijn C."/>
            <person name="Adamski M."/>
            <person name="Cross I."/>
            <person name="Yadetie F."/>
            <person name="Muffato M."/>
            <person name="Louis A."/>
            <person name="Butcher S."/>
            <person name="Tsagkogeorga G."/>
            <person name="Konrad A."/>
            <person name="Singh S."/>
            <person name="Jensen M.F."/>
            <person name="Cong E.H."/>
            <person name="Eikeseth-Otteraa H."/>
            <person name="Noel B."/>
            <person name="Anthouard V."/>
            <person name="Porcel B.M."/>
            <person name="Kachouri-Lafond R."/>
            <person name="Nishino A."/>
            <person name="Ugolini M."/>
            <person name="Chourrout P."/>
            <person name="Nishida H."/>
            <person name="Aasland R."/>
            <person name="Huzurbazar S."/>
            <person name="Westhof E."/>
            <person name="Delsuc F."/>
            <person name="Lehrach H."/>
            <person name="Reinhardt R."/>
            <person name="Weissenbach J."/>
            <person name="Roy S.W."/>
            <person name="Artiguenave F."/>
            <person name="Postlethwait J.H."/>
            <person name="Manak J.R."/>
            <person name="Thompson E.M."/>
            <person name="Jaillon O."/>
            <person name="Du Pasquier L."/>
            <person name="Boudinot P."/>
            <person name="Liberles D.A."/>
            <person name="Volff J.N."/>
            <person name="Philippe H."/>
            <person name="Lenhard B."/>
            <person name="Roest Crollius H."/>
            <person name="Wincker P."/>
            <person name="Chourrout D."/>
        </authorList>
    </citation>
    <scope>NUCLEOTIDE SEQUENCE [LARGE SCALE GENOMIC DNA]</scope>
</reference>
<protein>
    <submittedName>
        <fullName evidence="2">Uncharacterized protein</fullName>
    </submittedName>
</protein>
<evidence type="ECO:0000313" key="2">
    <source>
        <dbReference type="EMBL" id="CBY43602.1"/>
    </source>
</evidence>
<evidence type="ECO:0000256" key="1">
    <source>
        <dbReference type="SAM" id="MobiDB-lite"/>
    </source>
</evidence>
<feature type="non-terminal residue" evidence="2">
    <location>
        <position position="1"/>
    </location>
</feature>
<proteinExistence type="predicted"/>